<feature type="region of interest" description="Disordered" evidence="1">
    <location>
        <begin position="293"/>
        <end position="768"/>
    </location>
</feature>
<evidence type="ECO:0000256" key="1">
    <source>
        <dbReference type="SAM" id="MobiDB-lite"/>
    </source>
</evidence>
<name>A0A9W3C653_RAPSA</name>
<proteinExistence type="predicted"/>
<dbReference type="RefSeq" id="XP_056846888.1">
    <property type="nucleotide sequence ID" value="XM_056990908.1"/>
</dbReference>
<dbReference type="GO" id="GO:0009910">
    <property type="term" value="P:negative regulation of flower development"/>
    <property type="evidence" value="ECO:0007669"/>
    <property type="project" value="InterPro"/>
</dbReference>
<feature type="compositionally biased region" description="Polar residues" evidence="1">
    <location>
        <begin position="368"/>
        <end position="386"/>
    </location>
</feature>
<protein>
    <submittedName>
        <fullName evidence="3">Protein EMBRYONIC FLOWER 1-like</fullName>
    </submittedName>
</protein>
<dbReference type="Proteomes" id="UP000504610">
    <property type="component" value="Chromosome 7"/>
</dbReference>
<dbReference type="GO" id="GO:0045892">
    <property type="term" value="P:negative regulation of DNA-templated transcription"/>
    <property type="evidence" value="ECO:0007669"/>
    <property type="project" value="InterPro"/>
</dbReference>
<dbReference type="PANTHER" id="PTHR35504">
    <property type="entry name" value="PROTEIN EMBRYONIC FLOWER 1"/>
    <property type="match status" value="1"/>
</dbReference>
<keyword evidence="2" id="KW-1185">Reference proteome</keyword>
<evidence type="ECO:0000313" key="3">
    <source>
        <dbReference type="RefSeq" id="XP_056846888.1"/>
    </source>
</evidence>
<dbReference type="KEGG" id="rsz:108815190"/>
<dbReference type="PANTHER" id="PTHR35504:SF1">
    <property type="entry name" value="PROTEIN EMBRYONIC FLOWER 1"/>
    <property type="match status" value="1"/>
</dbReference>
<feature type="compositionally biased region" description="Basic and acidic residues" evidence="1">
    <location>
        <begin position="335"/>
        <end position="347"/>
    </location>
</feature>
<dbReference type="OrthoDB" id="1090541at2759"/>
<feature type="compositionally biased region" description="Polar residues" evidence="1">
    <location>
        <begin position="800"/>
        <end position="815"/>
    </location>
</feature>
<dbReference type="GeneID" id="108815190"/>
<accession>A0A9W3C653</accession>
<feature type="compositionally biased region" description="Low complexity" evidence="1">
    <location>
        <begin position="660"/>
        <end position="673"/>
    </location>
</feature>
<feature type="compositionally biased region" description="Polar residues" evidence="1">
    <location>
        <begin position="89"/>
        <end position="102"/>
    </location>
</feature>
<feature type="compositionally biased region" description="Polar residues" evidence="1">
    <location>
        <begin position="731"/>
        <end position="744"/>
    </location>
</feature>
<evidence type="ECO:0000313" key="2">
    <source>
        <dbReference type="Proteomes" id="UP000504610"/>
    </source>
</evidence>
<dbReference type="AlphaFoldDB" id="A0A9W3C653"/>
<gene>
    <name evidence="3" type="primary">LOC108815190</name>
</gene>
<feature type="region of interest" description="Disordered" evidence="1">
    <location>
        <begin position="781"/>
        <end position="822"/>
    </location>
</feature>
<feature type="compositionally biased region" description="Polar residues" evidence="1">
    <location>
        <begin position="449"/>
        <end position="479"/>
    </location>
</feature>
<feature type="region of interest" description="Disordered" evidence="1">
    <location>
        <begin position="83"/>
        <end position="102"/>
    </location>
</feature>
<organism evidence="2 3">
    <name type="scientific">Raphanus sativus</name>
    <name type="common">Radish</name>
    <name type="synonym">Raphanus raphanistrum var. sativus</name>
    <dbReference type="NCBI Taxonomy" id="3726"/>
    <lineage>
        <taxon>Eukaryota</taxon>
        <taxon>Viridiplantae</taxon>
        <taxon>Streptophyta</taxon>
        <taxon>Embryophyta</taxon>
        <taxon>Tracheophyta</taxon>
        <taxon>Spermatophyta</taxon>
        <taxon>Magnoliopsida</taxon>
        <taxon>eudicotyledons</taxon>
        <taxon>Gunneridae</taxon>
        <taxon>Pentapetalae</taxon>
        <taxon>rosids</taxon>
        <taxon>malvids</taxon>
        <taxon>Brassicales</taxon>
        <taxon>Brassicaceae</taxon>
        <taxon>Brassiceae</taxon>
        <taxon>Raphanus</taxon>
    </lineage>
</organism>
<reference evidence="2" key="1">
    <citation type="journal article" date="2019" name="Database">
        <title>The radish genome database (RadishGD): an integrated information resource for radish genomics.</title>
        <authorList>
            <person name="Yu H.J."/>
            <person name="Baek S."/>
            <person name="Lee Y.J."/>
            <person name="Cho A."/>
            <person name="Mun J.H."/>
        </authorList>
    </citation>
    <scope>NUCLEOTIDE SEQUENCE [LARGE SCALE GENOMIC DNA]</scope>
    <source>
        <strain evidence="2">cv. WK10039</strain>
    </source>
</reference>
<feature type="compositionally biased region" description="Low complexity" evidence="1">
    <location>
        <begin position="608"/>
        <end position="623"/>
    </location>
</feature>
<feature type="compositionally biased region" description="Acidic residues" evidence="1">
    <location>
        <begin position="405"/>
        <end position="419"/>
    </location>
</feature>
<dbReference type="GO" id="GO:0048367">
    <property type="term" value="P:shoot system development"/>
    <property type="evidence" value="ECO:0007669"/>
    <property type="project" value="InterPro"/>
</dbReference>
<feature type="compositionally biased region" description="Basic residues" evidence="1">
    <location>
        <begin position="425"/>
        <end position="440"/>
    </location>
</feature>
<sequence length="1052" mass="114870">MGSSTKVDSIVIDLTDANNEPSRVECDGFSLCGIIAKERDSDPKKYWPFSMESASLVDPHVQSDSLPPSSFLKWLPRLSRTRNIDADGTNDSGLPSDSRSIISTNGLNGSSSIIPSQSELNSPIAIDQEREMVTDIAGNDVVVNGDLNCERSQNEDQRDDAVVGNEDVNCQRSQDDLRGNAVVENEDVNCEISQQNDQTVNAVIENENVNCEISQKDDQTAGNALVVNEDVNCERSQNKRVTRSSKKVHPPPLRTYALRNKTTKKTVAERVGNKRAEKQPIVEQLAVTETAACVEDTEPEEPESTSLFIGGAPTRRARKVRTRRLADLSAKPNTRRVESSSRKEPVRGQKRQSPPASKKVSTAGAASGNASKSVDSNHGGTESTESGFDIDPIKGKKKNVRFQVDDEPDTDPEVDDEDDWNPRPPRAKRTKKVKISKNKRATPAIDPSNKASSSVQPSPNENETVPSSVQPSLNENETVPSPPREQRTEERVGTSLDDQLASEGCFKKPNPPVNNERQENNRMRRSGYVPVFGNPSIPSTGRGLGTGPGAIYFGSPSNTQGNTPPPTVAAGQSSVPQKDASIPNKGRGLGTGHGAIYLGTRNNNTKRSTPSSTQVVVPSTVPQKDSSIPNTGRGLGTGPGAIYFGRSRINNTNSNVRSTPPSSVVAPQSSVPQKDASVPNTGRGLRTGLGAIYLGGNNNQRNTPSKATAAQSSVPQKNASLSDRKGKGVMVQSQHETENTQNDGLPNKEVARSNNLPQEVPQNPKTPFLFDLNETYEENVTSLEDNTNAAREEYRVPVRSEQTPRQNSYRASSSVMPPPVQESRRSPFIFPGHNPQRMGNVPMASPYHHPSPSTYPVRRVPHQFRAPSPPVWASSMMPPQYHHHHHHLSPPAPFNVDYSSMFAQAPSSDMWNLSYLGASLLNQAMMSRMDPRFRSNPPVDHHGNFVFPPRHVHPVNQFNQLVELQRSHERTPAFPRTIISQGRFQQRRNVASSSNVSASPAENSSASSVCIVSRYPGEITDVETYMVGEEDLHVPERMAEFEDQFGPATESG</sequence>
<feature type="compositionally biased region" description="Polar residues" evidence="1">
    <location>
        <begin position="696"/>
        <end position="721"/>
    </location>
</feature>
<reference evidence="3" key="2">
    <citation type="submission" date="2025-08" db="UniProtKB">
        <authorList>
            <consortium name="RefSeq"/>
        </authorList>
    </citation>
    <scope>IDENTIFICATION</scope>
    <source>
        <tissue evidence="3">Leaf</tissue>
    </source>
</reference>
<feature type="compositionally biased region" description="Polar residues" evidence="1">
    <location>
        <begin position="648"/>
        <end position="659"/>
    </location>
</feature>
<dbReference type="InterPro" id="IPR034583">
    <property type="entry name" value="EMF1"/>
</dbReference>
<feature type="compositionally biased region" description="Polar residues" evidence="1">
    <location>
        <begin position="752"/>
        <end position="765"/>
    </location>
</feature>